<keyword evidence="2" id="KW-1185">Reference proteome</keyword>
<evidence type="ECO:0000313" key="1">
    <source>
        <dbReference type="EMBL" id="GME97209.1"/>
    </source>
</evidence>
<dbReference type="EMBL" id="BSXV01002962">
    <property type="protein sequence ID" value="GME97209.1"/>
    <property type="molecule type" value="Genomic_DNA"/>
</dbReference>
<gene>
    <name evidence="1" type="ORF">Cboi01_000453600</name>
</gene>
<comment type="caution">
    <text evidence="1">The sequence shown here is derived from an EMBL/GenBank/DDBJ whole genome shotgun (WGS) entry which is preliminary data.</text>
</comment>
<organism evidence="1 2">
    <name type="scientific">Candida boidinii</name>
    <name type="common">Yeast</name>
    <dbReference type="NCBI Taxonomy" id="5477"/>
    <lineage>
        <taxon>Eukaryota</taxon>
        <taxon>Fungi</taxon>
        <taxon>Dikarya</taxon>
        <taxon>Ascomycota</taxon>
        <taxon>Saccharomycotina</taxon>
        <taxon>Pichiomycetes</taxon>
        <taxon>Pichiales</taxon>
        <taxon>Pichiaceae</taxon>
        <taxon>Ogataea</taxon>
        <taxon>Ogataea/Candida clade</taxon>
    </lineage>
</organism>
<protein>
    <submittedName>
        <fullName evidence="1">Unnamed protein product</fullName>
    </submittedName>
</protein>
<evidence type="ECO:0000313" key="2">
    <source>
        <dbReference type="Proteomes" id="UP001165101"/>
    </source>
</evidence>
<accession>A0ACB5TY88</accession>
<reference evidence="1" key="1">
    <citation type="submission" date="2023-04" db="EMBL/GenBank/DDBJ databases">
        <title>Candida boidinii NBRC 1967.</title>
        <authorList>
            <person name="Ichikawa N."/>
            <person name="Sato H."/>
            <person name="Tonouchi N."/>
        </authorList>
    </citation>
    <scope>NUCLEOTIDE SEQUENCE</scope>
    <source>
        <strain evidence="1">NBRC 1967</strain>
    </source>
</reference>
<sequence>MSHVVTVISKTSQLPSNSIDEISKFIDTKLNLRIVSVKILSPKKAIDFLIDLHGEDDSVEKHSCHCKEDQIKINEIIKANPFDDFDLIFQKNNAARKEKKLFVFDMDSTLIKQEVIEMIAAYADVEDEVAKITTSAMNGEIDFKESLRRRVGLLKGIESKNLWDELKLKIEITPGAKELCKGLKKTGCKLAVLSGGFIPLARYVAGELGLDYAFANTLATEVNESGVEILSGTTIGEIVDGTRKAELLLQIAKENEIEPKKAVAVGDGANDLLMMKEAGWGVAWNAKPKVQLVAPSCLNSDTLKDIYYILGYNDIEIEELLN</sequence>
<dbReference type="Proteomes" id="UP001165101">
    <property type="component" value="Unassembled WGS sequence"/>
</dbReference>
<proteinExistence type="predicted"/>
<name>A0ACB5TY88_CANBO</name>